<evidence type="ECO:0000259" key="3">
    <source>
        <dbReference type="PROSITE" id="PS50404"/>
    </source>
</evidence>
<protein>
    <submittedName>
        <fullName evidence="5">Putative glutathione S-transferase-like protein</fullName>
    </submittedName>
</protein>
<dbReference type="Gene3D" id="1.20.1050.10">
    <property type="match status" value="1"/>
</dbReference>
<dbReference type="SUPFAM" id="SSF47616">
    <property type="entry name" value="GST C-terminal domain-like"/>
    <property type="match status" value="1"/>
</dbReference>
<dbReference type="GO" id="GO:0016740">
    <property type="term" value="F:transferase activity"/>
    <property type="evidence" value="ECO:0007669"/>
    <property type="project" value="UniProtKB-KW"/>
</dbReference>
<keyword evidence="2 5" id="KW-0808">Transferase</keyword>
<reference evidence="5 6" key="1">
    <citation type="submission" date="2018-08" db="EMBL/GenBank/DDBJ databases">
        <title>Recombination of ecologically and evolutionarily significant loci maintains genetic cohesion in the Pseudomonas syringae species complex.</title>
        <authorList>
            <person name="Dillon M."/>
            <person name="Thakur S."/>
            <person name="Almeida R.N.D."/>
            <person name="Weir B.S."/>
            <person name="Guttman D.S."/>
        </authorList>
    </citation>
    <scope>NUCLEOTIDE SEQUENCE [LARGE SCALE GENOMIC DNA]</scope>
    <source>
        <strain evidence="5 6">19322</strain>
    </source>
</reference>
<feature type="domain" description="GST N-terminal" evidence="3">
    <location>
        <begin position="1"/>
        <end position="82"/>
    </location>
</feature>
<dbReference type="Pfam" id="PF13410">
    <property type="entry name" value="GST_C_2"/>
    <property type="match status" value="1"/>
</dbReference>
<dbReference type="InterPro" id="IPR036249">
    <property type="entry name" value="Thioredoxin-like_sf"/>
</dbReference>
<dbReference type="SUPFAM" id="SSF52833">
    <property type="entry name" value="Thioredoxin-like"/>
    <property type="match status" value="1"/>
</dbReference>
<dbReference type="Proteomes" id="UP000277952">
    <property type="component" value="Unassembled WGS sequence"/>
</dbReference>
<gene>
    <name evidence="5" type="ORF">ALQ94_102640</name>
</gene>
<feature type="domain" description="GST C-terminal" evidence="4">
    <location>
        <begin position="87"/>
        <end position="216"/>
    </location>
</feature>
<dbReference type="InterPro" id="IPR040079">
    <property type="entry name" value="Glutathione_S-Trfase"/>
</dbReference>
<dbReference type="InterPro" id="IPR004045">
    <property type="entry name" value="Glutathione_S-Trfase_N"/>
</dbReference>
<dbReference type="Gene3D" id="3.40.30.10">
    <property type="entry name" value="Glutaredoxin"/>
    <property type="match status" value="1"/>
</dbReference>
<evidence type="ECO:0000256" key="1">
    <source>
        <dbReference type="ARBA" id="ARBA00007409"/>
    </source>
</evidence>
<proteinExistence type="inferred from homology"/>
<dbReference type="EMBL" id="RBNS01000004">
    <property type="protein sequence ID" value="RML58552.1"/>
    <property type="molecule type" value="Genomic_DNA"/>
</dbReference>
<dbReference type="SFLD" id="SFLDG00358">
    <property type="entry name" value="Main_(cytGST)"/>
    <property type="match status" value="1"/>
</dbReference>
<sequence>MIRVWGRLSSFNVQKVMWLIGELDIVYQHIPAGGQFGIIDTPDFLTMNPHGRVPLIQDSDGTVVWESHSILRYLAAQYGSPHFWSDDIGQRSEIDSWMDWCQTSLQPAFLTGVFWGYYRTPEAQRDLHAIAKNVTICAEFFQRVDQLLSRQPFIGGQSLSLADIPLGTHLYRYFSLDIPRPSLPNVLAWYELLQQRPAFRRHVMVPFKELFGRLDY</sequence>
<accession>A0A2S4I8T0</accession>
<evidence type="ECO:0000256" key="2">
    <source>
        <dbReference type="ARBA" id="ARBA00022679"/>
    </source>
</evidence>
<evidence type="ECO:0000313" key="6">
    <source>
        <dbReference type="Proteomes" id="UP000277952"/>
    </source>
</evidence>
<dbReference type="PANTHER" id="PTHR44051">
    <property type="entry name" value="GLUTATHIONE S-TRANSFERASE-RELATED"/>
    <property type="match status" value="1"/>
</dbReference>
<name>A0A2S4I8T0_PSEA0</name>
<dbReference type="Pfam" id="PF13409">
    <property type="entry name" value="GST_N_2"/>
    <property type="match status" value="1"/>
</dbReference>
<evidence type="ECO:0000313" key="5">
    <source>
        <dbReference type="EMBL" id="RML58552.1"/>
    </source>
</evidence>
<comment type="similarity">
    <text evidence="1">Belongs to the GST superfamily.</text>
</comment>
<dbReference type="SFLD" id="SFLDG01150">
    <property type="entry name" value="Main.1:_Beta-like"/>
    <property type="match status" value="1"/>
</dbReference>
<dbReference type="FunFam" id="3.40.30.10:FF:000039">
    <property type="entry name" value="Glutathione S-transferase domain"/>
    <property type="match status" value="1"/>
</dbReference>
<dbReference type="PANTHER" id="PTHR44051:SF19">
    <property type="entry name" value="DISULFIDE-BOND OXIDOREDUCTASE YFCG"/>
    <property type="match status" value="1"/>
</dbReference>
<evidence type="ECO:0000259" key="4">
    <source>
        <dbReference type="PROSITE" id="PS50405"/>
    </source>
</evidence>
<dbReference type="InterPro" id="IPR036282">
    <property type="entry name" value="Glutathione-S-Trfase_C_sf"/>
</dbReference>
<dbReference type="AlphaFoldDB" id="A0A2S4I8T0"/>
<dbReference type="RefSeq" id="WP_005739455.1">
    <property type="nucleotide sequence ID" value="NZ_NBAI01000030.1"/>
</dbReference>
<dbReference type="PROSITE" id="PS50404">
    <property type="entry name" value="GST_NTER"/>
    <property type="match status" value="1"/>
</dbReference>
<dbReference type="SFLD" id="SFLDS00019">
    <property type="entry name" value="Glutathione_Transferase_(cytos"/>
    <property type="match status" value="1"/>
</dbReference>
<dbReference type="InterPro" id="IPR010987">
    <property type="entry name" value="Glutathione-S-Trfase_C-like"/>
</dbReference>
<dbReference type="PROSITE" id="PS50405">
    <property type="entry name" value="GST_CTER"/>
    <property type="match status" value="1"/>
</dbReference>
<comment type="caution">
    <text evidence="5">The sequence shown here is derived from an EMBL/GenBank/DDBJ whole genome shotgun (WGS) entry which is preliminary data.</text>
</comment>
<organism evidence="5 6">
    <name type="scientific">Pseudomonas amygdali pv. morsprunorum</name>
    <dbReference type="NCBI Taxonomy" id="129138"/>
    <lineage>
        <taxon>Bacteria</taxon>
        <taxon>Pseudomonadati</taxon>
        <taxon>Pseudomonadota</taxon>
        <taxon>Gammaproteobacteria</taxon>
        <taxon>Pseudomonadales</taxon>
        <taxon>Pseudomonadaceae</taxon>
        <taxon>Pseudomonas</taxon>
        <taxon>Pseudomonas amygdali</taxon>
    </lineage>
</organism>
<dbReference type="CDD" id="cd03047">
    <property type="entry name" value="GST_N_2"/>
    <property type="match status" value="1"/>
</dbReference>